<comment type="caution">
    <text evidence="3">The sequence shown here is derived from an EMBL/GenBank/DDBJ whole genome shotgun (WGS) entry which is preliminary data.</text>
</comment>
<dbReference type="InterPro" id="IPR025510">
    <property type="entry name" value="DUF4397"/>
</dbReference>
<feature type="domain" description="DUF4397" evidence="2">
    <location>
        <begin position="61"/>
        <end position="149"/>
    </location>
</feature>
<accession>A0ABD5NG50</accession>
<dbReference type="Pfam" id="PF14344">
    <property type="entry name" value="DUF4397"/>
    <property type="match status" value="2"/>
</dbReference>
<feature type="compositionally biased region" description="Low complexity" evidence="1">
    <location>
        <begin position="23"/>
        <end position="56"/>
    </location>
</feature>
<feature type="region of interest" description="Disordered" evidence="1">
    <location>
        <begin position="16"/>
        <end position="57"/>
    </location>
</feature>
<dbReference type="Proteomes" id="UP001595660">
    <property type="component" value="Unassembled WGS sequence"/>
</dbReference>
<dbReference type="GeneID" id="69118889"/>
<dbReference type="AlphaFoldDB" id="A0ABD5NG50"/>
<dbReference type="EMBL" id="JBHRWN010000002">
    <property type="protein sequence ID" value="MFC3478109.1"/>
    <property type="molecule type" value="Genomic_DNA"/>
</dbReference>
<evidence type="ECO:0000313" key="4">
    <source>
        <dbReference type="Proteomes" id="UP001595660"/>
    </source>
</evidence>
<organism evidence="3 4">
    <name type="scientific">Halobacterium litoreum</name>
    <dbReference type="NCBI Taxonomy" id="2039234"/>
    <lineage>
        <taxon>Archaea</taxon>
        <taxon>Methanobacteriati</taxon>
        <taxon>Methanobacteriota</taxon>
        <taxon>Stenosarchaea group</taxon>
        <taxon>Halobacteria</taxon>
        <taxon>Halobacteriales</taxon>
        <taxon>Halobacteriaceae</taxon>
        <taxon>Halobacterium</taxon>
    </lineage>
</organism>
<sequence length="287" mass="28716">MQLSGTALAVALAGCAGNGGGDADTTTETTDGAGTTETTTTADGTTETTDGTTTSAGDGGYLRAVHASPNAPDVDVYVDDQLAFEGAPFGGVTPYASLSPGDHDVRITAAGDESTVVFDQTVPVAEGFQSAVAYGELQTGGGTTTADGTTTANGTTTEQMDGDTAFTVGLLEDQSEAPGADESVVRLFHASPDAPAVDVTVESSGSALFDGVAFGESSSYETVPAGSYTLEVRPDTEDNSGDVVTTFDVTVEGGTAYTAFAVGYLADQEPGFDLVTAVDGRTGESES</sequence>
<protein>
    <submittedName>
        <fullName evidence="3">DUF4397 domain-containing protein</fullName>
    </submittedName>
</protein>
<dbReference type="RefSeq" id="WP_232570774.1">
    <property type="nucleotide sequence ID" value="NZ_CP089466.1"/>
</dbReference>
<evidence type="ECO:0000313" key="3">
    <source>
        <dbReference type="EMBL" id="MFC3478109.1"/>
    </source>
</evidence>
<keyword evidence="4" id="KW-1185">Reference proteome</keyword>
<reference evidence="3 4" key="1">
    <citation type="journal article" date="2019" name="Int. J. Syst. Evol. Microbiol.">
        <title>The Global Catalogue of Microorganisms (GCM) 10K type strain sequencing project: providing services to taxonomists for standard genome sequencing and annotation.</title>
        <authorList>
            <consortium name="The Broad Institute Genomics Platform"/>
            <consortium name="The Broad Institute Genome Sequencing Center for Infectious Disease"/>
            <person name="Wu L."/>
            <person name="Ma J."/>
        </authorList>
    </citation>
    <scope>NUCLEOTIDE SEQUENCE [LARGE SCALE GENOMIC DNA]</scope>
    <source>
        <strain evidence="3 4">CGMCC 1.12562</strain>
    </source>
</reference>
<evidence type="ECO:0000256" key="1">
    <source>
        <dbReference type="SAM" id="MobiDB-lite"/>
    </source>
</evidence>
<proteinExistence type="predicted"/>
<evidence type="ECO:0000259" key="2">
    <source>
        <dbReference type="Pfam" id="PF14344"/>
    </source>
</evidence>
<gene>
    <name evidence="3" type="ORF">ACFOKC_10280</name>
</gene>
<name>A0ABD5NG50_9EURY</name>
<feature type="domain" description="DUF4397" evidence="2">
    <location>
        <begin position="185"/>
        <end position="273"/>
    </location>
</feature>